<evidence type="ECO:0000313" key="6">
    <source>
        <dbReference type="EMBL" id="WFG39515.1"/>
    </source>
</evidence>
<name>A0AAJ6CV41_9CHLR</name>
<keyword evidence="7" id="KW-1185">Reference proteome</keyword>
<sequence length="212" mass="23076">MSMALKIDVLQVGVLATNCYVLRTEEQDENDCVVIDPGSQSELIISFLDGANLTPSLILATHAHGDHLGAAAPLIERYGRQFMIGENDVVPASQQLDWLKSMLGDFQEPPAPSKPLKHGEMITAAGIDIEVLSTPGHTQGSSSFSIDGHVFTGDTLFKETIGRFDLSDGDQHQEIASIRNILFALDDDTVVLPGHGESTTISHEKEHNRYVR</sequence>
<gene>
    <name evidence="6" type="ORF">GKO48_07750</name>
</gene>
<dbReference type="Pfam" id="PF00753">
    <property type="entry name" value="Lactamase_B"/>
    <property type="match status" value="1"/>
</dbReference>
<dbReference type="InterPro" id="IPR001279">
    <property type="entry name" value="Metallo-B-lactamas"/>
</dbReference>
<dbReference type="EMBL" id="CP046147">
    <property type="protein sequence ID" value="WFG39515.1"/>
    <property type="molecule type" value="Genomic_DNA"/>
</dbReference>
<dbReference type="GO" id="GO:0016787">
    <property type="term" value="F:hydrolase activity"/>
    <property type="evidence" value="ECO:0007669"/>
    <property type="project" value="UniProtKB-KW"/>
</dbReference>
<evidence type="ECO:0000256" key="4">
    <source>
        <dbReference type="ARBA" id="ARBA00022833"/>
    </source>
</evidence>
<dbReference type="SMART" id="SM00849">
    <property type="entry name" value="Lactamase_B"/>
    <property type="match status" value="1"/>
</dbReference>
<reference evidence="7" key="2">
    <citation type="submission" date="2023-06" db="EMBL/GenBank/DDBJ databases">
        <title>Pangenomics reveal diversification of enzyme families and niche specialization in globally abundant SAR202 bacteria.</title>
        <authorList>
            <person name="Saw J.H.W."/>
        </authorList>
    </citation>
    <scope>NUCLEOTIDE SEQUENCE [LARGE SCALE GENOMIC DNA]</scope>
    <source>
        <strain evidence="7">JH1073</strain>
    </source>
</reference>
<keyword evidence="4" id="KW-0862">Zinc</keyword>
<dbReference type="SUPFAM" id="SSF56281">
    <property type="entry name" value="Metallo-hydrolase/oxidoreductase"/>
    <property type="match status" value="1"/>
</dbReference>
<keyword evidence="2" id="KW-0479">Metal-binding</keyword>
<dbReference type="GO" id="GO:0046872">
    <property type="term" value="F:metal ion binding"/>
    <property type="evidence" value="ECO:0007669"/>
    <property type="project" value="UniProtKB-KW"/>
</dbReference>
<organism evidence="6 7">
    <name type="scientific">Candidatus Lucifugimonas marina</name>
    <dbReference type="NCBI Taxonomy" id="3038979"/>
    <lineage>
        <taxon>Bacteria</taxon>
        <taxon>Bacillati</taxon>
        <taxon>Chloroflexota</taxon>
        <taxon>Dehalococcoidia</taxon>
        <taxon>SAR202 cluster</taxon>
        <taxon>Candidatus Lucifugimonadales</taxon>
        <taxon>Candidatus Lucifugimonadaceae</taxon>
        <taxon>Candidatus Lucifugimonas</taxon>
    </lineage>
</organism>
<dbReference type="PANTHER" id="PTHR46233">
    <property type="entry name" value="HYDROXYACYLGLUTATHIONE HYDROLASE GLOC"/>
    <property type="match status" value="1"/>
</dbReference>
<dbReference type="PANTHER" id="PTHR46233:SF3">
    <property type="entry name" value="HYDROXYACYLGLUTATHIONE HYDROLASE GLOC"/>
    <property type="match status" value="1"/>
</dbReference>
<dbReference type="InterPro" id="IPR051453">
    <property type="entry name" value="MBL_Glyoxalase_II"/>
</dbReference>
<evidence type="ECO:0000259" key="5">
    <source>
        <dbReference type="SMART" id="SM00849"/>
    </source>
</evidence>
<dbReference type="Proteomes" id="UP001219901">
    <property type="component" value="Chromosome"/>
</dbReference>
<reference evidence="6 7" key="1">
    <citation type="submission" date="2019-11" db="EMBL/GenBank/DDBJ databases">
        <authorList>
            <person name="Cho J.-C."/>
        </authorList>
    </citation>
    <scope>NUCLEOTIDE SEQUENCE [LARGE SCALE GENOMIC DNA]</scope>
    <source>
        <strain evidence="6 7">JH1073</strain>
    </source>
</reference>
<dbReference type="AlphaFoldDB" id="A0AAJ6CV41"/>
<evidence type="ECO:0000256" key="2">
    <source>
        <dbReference type="ARBA" id="ARBA00022723"/>
    </source>
</evidence>
<comment type="cofactor">
    <cofactor evidence="1">
        <name>Zn(2+)</name>
        <dbReference type="ChEBI" id="CHEBI:29105"/>
    </cofactor>
</comment>
<accession>A0AAJ6CV41</accession>
<dbReference type="CDD" id="cd06262">
    <property type="entry name" value="metallo-hydrolase-like_MBL-fold"/>
    <property type="match status" value="1"/>
</dbReference>
<protein>
    <submittedName>
        <fullName evidence="6">MBL fold metallo-hydrolase</fullName>
    </submittedName>
</protein>
<evidence type="ECO:0000256" key="3">
    <source>
        <dbReference type="ARBA" id="ARBA00022801"/>
    </source>
</evidence>
<keyword evidence="3" id="KW-0378">Hydrolase</keyword>
<proteinExistence type="predicted"/>
<dbReference type="InterPro" id="IPR036866">
    <property type="entry name" value="RibonucZ/Hydroxyglut_hydro"/>
</dbReference>
<dbReference type="Gene3D" id="3.60.15.10">
    <property type="entry name" value="Ribonuclease Z/Hydroxyacylglutathione hydrolase-like"/>
    <property type="match status" value="1"/>
</dbReference>
<evidence type="ECO:0000313" key="7">
    <source>
        <dbReference type="Proteomes" id="UP001219901"/>
    </source>
</evidence>
<evidence type="ECO:0000256" key="1">
    <source>
        <dbReference type="ARBA" id="ARBA00001947"/>
    </source>
</evidence>
<feature type="domain" description="Metallo-beta-lactamase" evidence="5">
    <location>
        <begin position="16"/>
        <end position="195"/>
    </location>
</feature>